<name>A0A6B8RKY5_9BACL</name>
<dbReference type="KEGG" id="ppsc:EHS13_16750"/>
<dbReference type="OrthoDB" id="2627479at2"/>
<evidence type="ECO:0008006" key="3">
    <source>
        <dbReference type="Google" id="ProtNLM"/>
    </source>
</evidence>
<proteinExistence type="predicted"/>
<dbReference type="RefSeq" id="WP_155701451.1">
    <property type="nucleotide sequence ID" value="NZ_CP034235.1"/>
</dbReference>
<evidence type="ECO:0000313" key="1">
    <source>
        <dbReference type="EMBL" id="QGQ96414.1"/>
    </source>
</evidence>
<reference evidence="2" key="1">
    <citation type="submission" date="2018-11" db="EMBL/GenBank/DDBJ databases">
        <title>Complete genome sequence of Paenibacillus sp. ML311-T8.</title>
        <authorList>
            <person name="Nam Y.-D."/>
            <person name="Kang J."/>
            <person name="Chung W.-H."/>
            <person name="Park Y.S."/>
        </authorList>
    </citation>
    <scope>NUCLEOTIDE SEQUENCE [LARGE SCALE GENOMIC DNA]</scope>
    <source>
        <strain evidence="2">ML311-T8</strain>
    </source>
</reference>
<protein>
    <recommendedName>
        <fullName evidence="3">Lipocalin-like domain-containing protein</fullName>
    </recommendedName>
</protein>
<sequence>MKRLVTLLIVVVVLPFILSSCSKDNESQILGIWVSDQASQKVGSDEVLSQFNYLEIKEGNITLGNYVNEIKDDITVKNITKSDEKMKYEWRSKKKISINSSLYEIELKNDEMIIKNENIEIHYNKEK</sequence>
<dbReference type="EMBL" id="CP034235">
    <property type="protein sequence ID" value="QGQ96414.1"/>
    <property type="molecule type" value="Genomic_DNA"/>
</dbReference>
<gene>
    <name evidence="1" type="ORF">EHS13_16750</name>
</gene>
<accession>A0A6B8RKY5</accession>
<organism evidence="1 2">
    <name type="scientific">Paenibacillus psychroresistens</name>
    <dbReference type="NCBI Taxonomy" id="1778678"/>
    <lineage>
        <taxon>Bacteria</taxon>
        <taxon>Bacillati</taxon>
        <taxon>Bacillota</taxon>
        <taxon>Bacilli</taxon>
        <taxon>Bacillales</taxon>
        <taxon>Paenibacillaceae</taxon>
        <taxon>Paenibacillus</taxon>
    </lineage>
</organism>
<dbReference type="PROSITE" id="PS51257">
    <property type="entry name" value="PROKAR_LIPOPROTEIN"/>
    <property type="match status" value="1"/>
</dbReference>
<dbReference type="Proteomes" id="UP000426246">
    <property type="component" value="Chromosome"/>
</dbReference>
<keyword evidence="2" id="KW-1185">Reference proteome</keyword>
<evidence type="ECO:0000313" key="2">
    <source>
        <dbReference type="Proteomes" id="UP000426246"/>
    </source>
</evidence>
<dbReference type="AlphaFoldDB" id="A0A6B8RKY5"/>